<dbReference type="Proteomes" id="UP000831181">
    <property type="component" value="Chromosome"/>
</dbReference>
<dbReference type="KEGG" id="lbe:MOO44_01905"/>
<keyword evidence="3" id="KW-1185">Reference proteome</keyword>
<feature type="transmembrane region" description="Helical" evidence="1">
    <location>
        <begin position="57"/>
        <end position="77"/>
    </location>
</feature>
<evidence type="ECO:0000313" key="2">
    <source>
        <dbReference type="EMBL" id="UQS86955.1"/>
    </source>
</evidence>
<accession>A0A976X5I9</accession>
<dbReference type="RefSeq" id="WP_260116756.1">
    <property type="nucleotide sequence ID" value="NZ_CP093361.1"/>
</dbReference>
<feature type="transmembrane region" description="Helical" evidence="1">
    <location>
        <begin position="144"/>
        <end position="165"/>
    </location>
</feature>
<feature type="transmembrane region" description="Helical" evidence="1">
    <location>
        <begin position="30"/>
        <end position="50"/>
    </location>
</feature>
<reference evidence="2" key="1">
    <citation type="journal article" date="2022" name="Int. J. Syst. Evol. Microbiol.">
        <title>Apilactobacillus apisilvae sp. nov., Nicolia spurrieriana gen. nov. sp. nov., Bombilactobacillus folatiphilus sp. nov. and Bombilactobacillus thymidiniphilus sp. nov., four new lactic acid bacterial isolates from stingless bees Tetragonula carbonaria and Austroplebeia australis.</title>
        <authorList>
            <person name="Oliphant S.A."/>
            <person name="Watson-Haigh N.S."/>
            <person name="Sumby K.M."/>
            <person name="Gardner J."/>
            <person name="Groom S."/>
            <person name="Jiranek V."/>
        </authorList>
    </citation>
    <scope>NUCLEOTIDE SEQUENCE</scope>
    <source>
        <strain evidence="2">SGEP1_A5</strain>
    </source>
</reference>
<dbReference type="EMBL" id="CP093361">
    <property type="protein sequence ID" value="UQS86955.1"/>
    <property type="molecule type" value="Genomic_DNA"/>
</dbReference>
<feature type="transmembrane region" description="Helical" evidence="1">
    <location>
        <begin position="185"/>
        <end position="208"/>
    </location>
</feature>
<feature type="transmembrane region" description="Helical" evidence="1">
    <location>
        <begin position="7"/>
        <end position="24"/>
    </location>
</feature>
<protein>
    <submittedName>
        <fullName evidence="2">DUF1361 domain-containing protein</fullName>
    </submittedName>
</protein>
<feature type="transmembrane region" description="Helical" evidence="1">
    <location>
        <begin position="102"/>
        <end position="124"/>
    </location>
</feature>
<evidence type="ECO:0000313" key="3">
    <source>
        <dbReference type="Proteomes" id="UP000831181"/>
    </source>
</evidence>
<keyword evidence="1" id="KW-0812">Transmembrane</keyword>
<organism evidence="2 3">
    <name type="scientific">Nicoliella spurrieriana</name>
    <dbReference type="NCBI Taxonomy" id="2925830"/>
    <lineage>
        <taxon>Bacteria</taxon>
        <taxon>Bacillati</taxon>
        <taxon>Bacillota</taxon>
        <taxon>Bacilli</taxon>
        <taxon>Lactobacillales</taxon>
        <taxon>Lactobacillaceae</taxon>
        <taxon>Nicoliella</taxon>
    </lineage>
</organism>
<keyword evidence="1" id="KW-0472">Membrane</keyword>
<gene>
    <name evidence="2" type="ORF">MOO44_01905</name>
</gene>
<proteinExistence type="predicted"/>
<dbReference type="Pfam" id="PF07099">
    <property type="entry name" value="DUF1361"/>
    <property type="match status" value="1"/>
</dbReference>
<name>A0A976X5I9_9LACO</name>
<sequence>MRLSKSWQVRIFFIIWFVITGFFAKQPFNFLLLNTFLAYIPIEISIDINYKIINESFLYWPILIIWLLFYPNAPYVLTDLFHLSLLNPYDSLTGLLKLSNPIWINFMLLVISAIVCTFVGAWSLSITVQSLMNKLKLKSQIIRWLLVLIFTFAASVGIFVGRFLRLHTLYLFLSPRLFITPLIKMWTPQMLTFTAIMMVIQIFVYWVIMINQKNITK</sequence>
<evidence type="ECO:0000256" key="1">
    <source>
        <dbReference type="SAM" id="Phobius"/>
    </source>
</evidence>
<dbReference type="InterPro" id="IPR009793">
    <property type="entry name" value="DUF1361"/>
</dbReference>
<dbReference type="AlphaFoldDB" id="A0A976X5I9"/>
<keyword evidence="1" id="KW-1133">Transmembrane helix</keyword>